<dbReference type="eggNOG" id="ENOG502SUZ5">
    <property type="taxonomic scope" value="Eukaryota"/>
</dbReference>
<evidence type="ECO:0000313" key="2">
    <source>
        <dbReference type="EMBL" id="ETN41110.1"/>
    </source>
</evidence>
<dbReference type="GeneID" id="19970384"/>
<dbReference type="Proteomes" id="UP000030752">
    <property type="component" value="Unassembled WGS sequence"/>
</dbReference>
<accession>W2RXR0</accession>
<feature type="domain" description="Heterokaryon incompatibility" evidence="1">
    <location>
        <begin position="75"/>
        <end position="253"/>
    </location>
</feature>
<dbReference type="EMBL" id="KB822719">
    <property type="protein sequence ID" value="ETN41110.1"/>
    <property type="molecule type" value="Genomic_DNA"/>
</dbReference>
<dbReference type="VEuPathDB" id="FungiDB:HMPREF1541_03045"/>
<organism evidence="2 3">
    <name type="scientific">Cyphellophora europaea (strain CBS 101466)</name>
    <name type="common">Phialophora europaea</name>
    <dbReference type="NCBI Taxonomy" id="1220924"/>
    <lineage>
        <taxon>Eukaryota</taxon>
        <taxon>Fungi</taxon>
        <taxon>Dikarya</taxon>
        <taxon>Ascomycota</taxon>
        <taxon>Pezizomycotina</taxon>
        <taxon>Eurotiomycetes</taxon>
        <taxon>Chaetothyriomycetidae</taxon>
        <taxon>Chaetothyriales</taxon>
        <taxon>Cyphellophoraceae</taxon>
        <taxon>Cyphellophora</taxon>
    </lineage>
</organism>
<dbReference type="InterPro" id="IPR010730">
    <property type="entry name" value="HET"/>
</dbReference>
<evidence type="ECO:0000259" key="1">
    <source>
        <dbReference type="Pfam" id="PF06985"/>
    </source>
</evidence>
<dbReference type="PANTHER" id="PTHR24148:SF73">
    <property type="entry name" value="HET DOMAIN PROTEIN (AFU_ORTHOLOGUE AFUA_8G01020)"/>
    <property type="match status" value="1"/>
</dbReference>
<dbReference type="OrthoDB" id="2157530at2759"/>
<proteinExistence type="predicted"/>
<protein>
    <recommendedName>
        <fullName evidence="1">Heterokaryon incompatibility domain-containing protein</fullName>
    </recommendedName>
</protein>
<name>W2RXR0_CYPE1</name>
<dbReference type="Pfam" id="PF06985">
    <property type="entry name" value="HET"/>
    <property type="match status" value="1"/>
</dbReference>
<keyword evidence="3" id="KW-1185">Reference proteome</keyword>
<reference evidence="2 3" key="1">
    <citation type="submission" date="2013-03" db="EMBL/GenBank/DDBJ databases">
        <title>The Genome Sequence of Phialophora europaea CBS 101466.</title>
        <authorList>
            <consortium name="The Broad Institute Genomics Platform"/>
            <person name="Cuomo C."/>
            <person name="de Hoog S."/>
            <person name="Gorbushina A."/>
            <person name="Walker B."/>
            <person name="Young S.K."/>
            <person name="Zeng Q."/>
            <person name="Gargeya S."/>
            <person name="Fitzgerald M."/>
            <person name="Haas B."/>
            <person name="Abouelleil A."/>
            <person name="Allen A.W."/>
            <person name="Alvarado L."/>
            <person name="Arachchi H.M."/>
            <person name="Berlin A.M."/>
            <person name="Chapman S.B."/>
            <person name="Gainer-Dewar J."/>
            <person name="Goldberg J."/>
            <person name="Griggs A."/>
            <person name="Gujja S."/>
            <person name="Hansen M."/>
            <person name="Howarth C."/>
            <person name="Imamovic A."/>
            <person name="Ireland A."/>
            <person name="Larimer J."/>
            <person name="McCowan C."/>
            <person name="Murphy C."/>
            <person name="Pearson M."/>
            <person name="Poon T.W."/>
            <person name="Priest M."/>
            <person name="Roberts A."/>
            <person name="Saif S."/>
            <person name="Shea T."/>
            <person name="Sisk P."/>
            <person name="Sykes S."/>
            <person name="Wortman J."/>
            <person name="Nusbaum C."/>
            <person name="Birren B."/>
        </authorList>
    </citation>
    <scope>NUCLEOTIDE SEQUENCE [LARGE SCALE GENOMIC DNA]</scope>
    <source>
        <strain evidence="2 3">CBS 101466</strain>
    </source>
</reference>
<dbReference type="HOGENOM" id="CLU_400615_0_0_1"/>
<evidence type="ECO:0000313" key="3">
    <source>
        <dbReference type="Proteomes" id="UP000030752"/>
    </source>
</evidence>
<dbReference type="STRING" id="1220924.W2RXR0"/>
<dbReference type="InterPro" id="IPR052895">
    <property type="entry name" value="HetReg/Transcr_Mod"/>
</dbReference>
<dbReference type="InParanoid" id="W2RXR0"/>
<dbReference type="AlphaFoldDB" id="W2RXR0"/>
<gene>
    <name evidence="2" type="ORF">HMPREF1541_03045</name>
</gene>
<dbReference type="RefSeq" id="XP_008715619.1">
    <property type="nucleotide sequence ID" value="XM_008717397.1"/>
</dbReference>
<sequence length="687" mass="79027">MENWENFSRSEDRPATRPSICAHDGLSSTAEPFNYAPLNPTNWEIRLMRLLPLKDDGVISLELASVPLSDFRGRFRAISYTWGPEQPMKDILVGDRYFRVRKNIYSFFQHCLNVGKLTASDYIWVDSICINQNDISEKNIQVGMMKYVFSYATSVLVWLGTTSRESFLVNEFRNWRFSESAYKPSMDLLPRDHASHHRTSDKQELARLKGSWIDYLQQCVVSKSFDIINEELYAQLMNLLRNPYWERLWIVQECVLAKQVYILLGHHEIPIEIAHAMSLFRQNLLPSTNRELVAKDTTKTFMDMDPYDPAIISNIISHKNPTSPIRHKIGLLQVLSQFFRQLCEDPRDRVFGLLGFCSKGGELNTDYSLRPEEVMLHTLLLIYDEAAEDFGPSKEVVIFHSGIEELVTDRTGDIDSSIISALEPLSLALQVNFRDVISLLSNLRRKDTSFAKTLSPLVEWKVTITLRPTFIFRYEGDSLQRYDWHMQEIQETKSSQLSPRLHRKYYHCGKPTTKAFGTFVRSDYRIPKASVFSHCLRTDRFGAVTIFLEFENCHPCTRPHKTEQSSADADGVSTGLLLKLSAEGQIILLEFVAIGPDTHLTGESDGHILRLEPTQSIDDVVDPIRTAVNGIMPRIIRFYRHVTTESHTIELPEMECSIKVPLCINELEKDFYAMMLQPLGYLWSVDV</sequence>
<dbReference type="PANTHER" id="PTHR24148">
    <property type="entry name" value="ANKYRIN REPEAT DOMAIN-CONTAINING PROTEIN 39 HOMOLOG-RELATED"/>
    <property type="match status" value="1"/>
</dbReference>